<reference evidence="2 3" key="1">
    <citation type="journal article" date="2024" name="G3 (Bethesda)">
        <title>Genome assembly of Hibiscus sabdariffa L. provides insights into metabolisms of medicinal natural products.</title>
        <authorList>
            <person name="Kim T."/>
        </authorList>
    </citation>
    <scope>NUCLEOTIDE SEQUENCE [LARGE SCALE GENOMIC DNA]</scope>
    <source>
        <strain evidence="2">TK-2024</strain>
        <tissue evidence="2">Old leaves</tissue>
    </source>
</reference>
<keyword evidence="3" id="KW-1185">Reference proteome</keyword>
<accession>A0ABR2RGP2</accession>
<dbReference type="Proteomes" id="UP001396334">
    <property type="component" value="Unassembled WGS sequence"/>
</dbReference>
<comment type="caution">
    <text evidence="2">The sequence shown here is derived from an EMBL/GenBank/DDBJ whole genome shotgun (WGS) entry which is preliminary data.</text>
</comment>
<dbReference type="Pfam" id="PF12767">
    <property type="entry name" value="SAGA-Tad1"/>
    <property type="match status" value="1"/>
</dbReference>
<dbReference type="PANTHER" id="PTHR21277:SF29">
    <property type="entry name" value="TRANSCRIPTIONAL REGULATOR OF RNA POLII, SAGA, SUBUNIT"/>
    <property type="match status" value="1"/>
</dbReference>
<protein>
    <submittedName>
        <fullName evidence="2">Uncharacterized protein</fullName>
    </submittedName>
</protein>
<proteinExistence type="predicted"/>
<feature type="region of interest" description="Disordered" evidence="1">
    <location>
        <begin position="160"/>
        <end position="189"/>
    </location>
</feature>
<feature type="region of interest" description="Disordered" evidence="1">
    <location>
        <begin position="1"/>
        <end position="41"/>
    </location>
</feature>
<evidence type="ECO:0000256" key="1">
    <source>
        <dbReference type="SAM" id="MobiDB-lite"/>
    </source>
</evidence>
<evidence type="ECO:0000313" key="2">
    <source>
        <dbReference type="EMBL" id="KAK9012108.1"/>
    </source>
</evidence>
<name>A0ABR2RGP2_9ROSI</name>
<dbReference type="InterPro" id="IPR024738">
    <property type="entry name" value="Hfi1/Tada1"/>
</dbReference>
<dbReference type="PANTHER" id="PTHR21277">
    <property type="entry name" value="TRANSCRIPTIONAL ADAPTER 1"/>
    <property type="match status" value="1"/>
</dbReference>
<sequence>MEGKLKSQSQAWLGIENQKKEIGEKKMGAKRQHEESSGQEKIEIVESVIEAQYVKKHTEAQGDPASAGATDPVEAQLKAIMRSNCCSMVISLVMDPNTATHEFAWNNGFLNLQVRSDCCSMAILLVMDPNTATHEFGLLSSFGTSFQKSNIQSLCKDIPQSARKGRTPNLREHKLRDRPSPLGPHGKNHNTACEDALPNVHEQQSAIELLSLSSRPPCSVEDGEEVNQVAGSPSIHSRSPIRAPLGISFNAKGTRRVLWNGLESASETCYCRGELPHSSSLRKRSEQKLGFEGLSISVDCADVLNNSLDVFMKRLIKLCL</sequence>
<feature type="compositionally biased region" description="Basic and acidic residues" evidence="1">
    <location>
        <begin position="169"/>
        <end position="179"/>
    </location>
</feature>
<organism evidence="2 3">
    <name type="scientific">Hibiscus sabdariffa</name>
    <name type="common">roselle</name>
    <dbReference type="NCBI Taxonomy" id="183260"/>
    <lineage>
        <taxon>Eukaryota</taxon>
        <taxon>Viridiplantae</taxon>
        <taxon>Streptophyta</taxon>
        <taxon>Embryophyta</taxon>
        <taxon>Tracheophyta</taxon>
        <taxon>Spermatophyta</taxon>
        <taxon>Magnoliopsida</taxon>
        <taxon>eudicotyledons</taxon>
        <taxon>Gunneridae</taxon>
        <taxon>Pentapetalae</taxon>
        <taxon>rosids</taxon>
        <taxon>malvids</taxon>
        <taxon>Malvales</taxon>
        <taxon>Malvaceae</taxon>
        <taxon>Malvoideae</taxon>
        <taxon>Hibiscus</taxon>
    </lineage>
</organism>
<feature type="compositionally biased region" description="Polar residues" evidence="1">
    <location>
        <begin position="1"/>
        <end position="11"/>
    </location>
</feature>
<feature type="compositionally biased region" description="Basic and acidic residues" evidence="1">
    <location>
        <begin position="17"/>
        <end position="41"/>
    </location>
</feature>
<dbReference type="EMBL" id="JBBPBN010000022">
    <property type="protein sequence ID" value="KAK9012108.1"/>
    <property type="molecule type" value="Genomic_DNA"/>
</dbReference>
<evidence type="ECO:0000313" key="3">
    <source>
        <dbReference type="Proteomes" id="UP001396334"/>
    </source>
</evidence>
<gene>
    <name evidence="2" type="ORF">V6N11_040177</name>
</gene>